<dbReference type="InterPro" id="IPR013328">
    <property type="entry name" value="6PGD_dom2"/>
</dbReference>
<evidence type="ECO:0000313" key="5">
    <source>
        <dbReference type="EMBL" id="QRV25742.1"/>
    </source>
</evidence>
<keyword evidence="2" id="KW-0520">NAD</keyword>
<evidence type="ECO:0000256" key="1">
    <source>
        <dbReference type="ARBA" id="ARBA00023002"/>
    </source>
</evidence>
<dbReference type="PANTHER" id="PTHR43362">
    <property type="entry name" value="MANNITOL DEHYDROGENASE DSF1-RELATED"/>
    <property type="match status" value="1"/>
</dbReference>
<dbReference type="InterPro" id="IPR000669">
    <property type="entry name" value="Mannitol_DH"/>
</dbReference>
<dbReference type="Pfam" id="PF01232">
    <property type="entry name" value="Mannitol_dh"/>
    <property type="match status" value="1"/>
</dbReference>
<dbReference type="InterPro" id="IPR008927">
    <property type="entry name" value="6-PGluconate_DH-like_C_sf"/>
</dbReference>
<dbReference type="InterPro" id="IPR023027">
    <property type="entry name" value="Mannitol_DH_CS"/>
</dbReference>
<proteinExistence type="predicted"/>
<feature type="domain" description="Mannitol dehydrogenase N-terminal" evidence="3">
    <location>
        <begin position="19"/>
        <end position="269"/>
    </location>
</feature>
<dbReference type="Gene3D" id="3.40.50.720">
    <property type="entry name" value="NAD(P)-binding Rossmann-like Domain"/>
    <property type="match status" value="1"/>
</dbReference>
<name>A0ABX7IY10_9GAMM</name>
<dbReference type="PANTHER" id="PTHR43362:SF1">
    <property type="entry name" value="MANNITOL DEHYDROGENASE 2-RELATED"/>
    <property type="match status" value="1"/>
</dbReference>
<evidence type="ECO:0000259" key="3">
    <source>
        <dbReference type="Pfam" id="PF01232"/>
    </source>
</evidence>
<dbReference type="Gene3D" id="1.10.1040.10">
    <property type="entry name" value="N-(1-d-carboxylethyl)-l-norvaline Dehydrogenase, domain 2"/>
    <property type="match status" value="1"/>
</dbReference>
<dbReference type="InterPro" id="IPR013118">
    <property type="entry name" value="Mannitol_DH_C"/>
</dbReference>
<dbReference type="SUPFAM" id="SSF51735">
    <property type="entry name" value="NAD(P)-binding Rossmann-fold domains"/>
    <property type="match status" value="1"/>
</dbReference>
<protein>
    <submittedName>
        <fullName evidence="5">Mannitol dehydrogenase family protein</fullName>
    </submittedName>
</protein>
<evidence type="ECO:0000313" key="6">
    <source>
        <dbReference type="Proteomes" id="UP000644167"/>
    </source>
</evidence>
<dbReference type="InterPro" id="IPR036291">
    <property type="entry name" value="NAD(P)-bd_dom_sf"/>
</dbReference>
<accession>A0ABX7IY10</accession>
<feature type="domain" description="Mannitol dehydrogenase C-terminal" evidence="4">
    <location>
        <begin position="278"/>
        <end position="462"/>
    </location>
</feature>
<dbReference type="EMBL" id="CP070273">
    <property type="protein sequence ID" value="QRV25742.1"/>
    <property type="molecule type" value="Genomic_DNA"/>
</dbReference>
<gene>
    <name evidence="5" type="ORF">JSY38_09500</name>
</gene>
<evidence type="ECO:0000259" key="4">
    <source>
        <dbReference type="Pfam" id="PF08125"/>
    </source>
</evidence>
<dbReference type="SUPFAM" id="SSF48179">
    <property type="entry name" value="6-phosphogluconate dehydrogenase C-terminal domain-like"/>
    <property type="match status" value="1"/>
</dbReference>
<dbReference type="InterPro" id="IPR050988">
    <property type="entry name" value="Mannitol_DH/Oxidoreductase"/>
</dbReference>
<dbReference type="PROSITE" id="PS00974">
    <property type="entry name" value="MANNITOL_DHGENASE"/>
    <property type="match status" value="1"/>
</dbReference>
<sequence>MMKVQHINSQIDASKHDIGIVHIGLGAFHRAHQAVYLEQTLALHGGDWMIASANIRSNYSLVEQMNAAEHCYHVVEYADTSNANLREIKAIKNTFFCGSDEGREALLAQMTAPATKVVTLTVTEKGYYLAPSTGELLVGAPEIQHDMASPSQPKTALGLILESLKQRRAQGLSAFTVLSCDNMPHNGIRAKGAVVALAKGQDDEFAQWIEKNVAFPNSMVDRIVPAVSEQDLAMIKADTGISEPTVVKCEQFSQWVIEDHFPAGRPQWESAGVQMVDDVSSYEMMKLRMLNGSHSLLAYLGSIAGFKSVADAVQDKDIRAFLEHYMMQEVAPTLPSFSQTEIAIYCQQLLARFENDSLQHQLKQIAMDGSQKLPQRWLTGLTELQAQALAAPAIELGIAGWIAFLCDAEQGQQSINDPLETVLFETVNRYRDDSVSLVGTLLQRNDIFPSSLVKNEALQVRLVGLVDELLAGAKVQSLMSHIYHQE</sequence>
<keyword evidence="6" id="KW-1185">Reference proteome</keyword>
<reference evidence="5 6" key="1">
    <citation type="submission" date="2021-02" db="EMBL/GenBank/DDBJ databases">
        <title>The genome of Marinomonas foliarum JZW.</title>
        <authorList>
            <person name="Sun M."/>
        </authorList>
    </citation>
    <scope>NUCLEOTIDE SEQUENCE [LARGE SCALE GENOMIC DNA]</scope>
    <source>
        <strain evidence="5 6">JZW</strain>
    </source>
</reference>
<keyword evidence="1" id="KW-0560">Oxidoreductase</keyword>
<dbReference type="InterPro" id="IPR013131">
    <property type="entry name" value="Mannitol_DH_N"/>
</dbReference>
<dbReference type="Proteomes" id="UP000644167">
    <property type="component" value="Chromosome"/>
</dbReference>
<evidence type="ECO:0000256" key="2">
    <source>
        <dbReference type="ARBA" id="ARBA00023027"/>
    </source>
</evidence>
<dbReference type="PRINTS" id="PR00084">
    <property type="entry name" value="MTLDHDRGNASE"/>
</dbReference>
<dbReference type="Pfam" id="PF08125">
    <property type="entry name" value="Mannitol_dh_C"/>
    <property type="match status" value="1"/>
</dbReference>
<organism evidence="5 6">
    <name type="scientific">Marinomonas foliarum</name>
    <dbReference type="NCBI Taxonomy" id="491950"/>
    <lineage>
        <taxon>Bacteria</taxon>
        <taxon>Pseudomonadati</taxon>
        <taxon>Pseudomonadota</taxon>
        <taxon>Gammaproteobacteria</taxon>
        <taxon>Oceanospirillales</taxon>
        <taxon>Oceanospirillaceae</taxon>
        <taxon>Marinomonas</taxon>
    </lineage>
</organism>